<keyword evidence="5" id="KW-0999">Mitochondrion inner membrane</keyword>
<keyword evidence="13" id="KW-1185">Reference proteome</keyword>
<name>A0A8K1CMK7_PYTOL</name>
<dbReference type="PANTHER" id="PTHR10485">
    <property type="entry name" value="MITOCHONDRIAL IMPORT INNER MEMBRANE TRANSLOCASE SUBUNIT TIM-17"/>
    <property type="match status" value="1"/>
</dbReference>
<accession>A0A8K1CMK7</accession>
<dbReference type="PANTHER" id="PTHR10485:SF0">
    <property type="entry name" value="AT05822P-RELATED"/>
    <property type="match status" value="1"/>
</dbReference>
<keyword evidence="9" id="KW-0496">Mitochondrion</keyword>
<evidence type="ECO:0000313" key="13">
    <source>
        <dbReference type="Proteomes" id="UP000794436"/>
    </source>
</evidence>
<keyword evidence="7" id="KW-1133">Transmembrane helix</keyword>
<gene>
    <name evidence="12" type="ORF">Poli38472_008053</name>
</gene>
<proteinExistence type="inferred from homology"/>
<keyword evidence="6" id="KW-0653">Protein transport</keyword>
<organism evidence="12 13">
    <name type="scientific">Pythium oligandrum</name>
    <name type="common">Mycoparasitic fungus</name>
    <dbReference type="NCBI Taxonomy" id="41045"/>
    <lineage>
        <taxon>Eukaryota</taxon>
        <taxon>Sar</taxon>
        <taxon>Stramenopiles</taxon>
        <taxon>Oomycota</taxon>
        <taxon>Peronosporomycetes</taxon>
        <taxon>Pythiales</taxon>
        <taxon>Pythiaceae</taxon>
        <taxon>Pythium</taxon>
    </lineage>
</organism>
<dbReference type="Pfam" id="PF02466">
    <property type="entry name" value="Tim17"/>
    <property type="match status" value="1"/>
</dbReference>
<evidence type="ECO:0000256" key="2">
    <source>
        <dbReference type="ARBA" id="ARBA00008444"/>
    </source>
</evidence>
<sequence length="176" mass="19333">MTPLPVEPDALPAYNDRQPSRQRRVASRVRQVVDSTGAGFVYGTIFGGIVATVEGYRQSPQHQRMRGIFHHVKAVLPETAGRIALVTCCFRLASLGMEVVRGHDADLWNVFFAAPIAGAMMKARHGPRAAMQSAVMFASVGSVMVIINELQGKVRHHHESANELLEEIAFAEEVEE</sequence>
<keyword evidence="10" id="KW-0472">Membrane</keyword>
<evidence type="ECO:0000256" key="1">
    <source>
        <dbReference type="ARBA" id="ARBA00004448"/>
    </source>
</evidence>
<keyword evidence="3" id="KW-0813">Transport</keyword>
<evidence type="ECO:0000256" key="3">
    <source>
        <dbReference type="ARBA" id="ARBA00022448"/>
    </source>
</evidence>
<evidence type="ECO:0000313" key="12">
    <source>
        <dbReference type="EMBL" id="TMW65411.1"/>
    </source>
</evidence>
<dbReference type="GO" id="GO:0030150">
    <property type="term" value="P:protein import into mitochondrial matrix"/>
    <property type="evidence" value="ECO:0007669"/>
    <property type="project" value="TreeGrafter"/>
</dbReference>
<dbReference type="AlphaFoldDB" id="A0A8K1CMK7"/>
<evidence type="ECO:0000256" key="4">
    <source>
        <dbReference type="ARBA" id="ARBA00022692"/>
    </source>
</evidence>
<protein>
    <submittedName>
        <fullName evidence="12">Uncharacterized protein</fullName>
    </submittedName>
</protein>
<comment type="similarity">
    <text evidence="2">Belongs to the Tim17/Tim22/Tim23 family.</text>
</comment>
<dbReference type="EMBL" id="SPLM01000037">
    <property type="protein sequence ID" value="TMW65411.1"/>
    <property type="molecule type" value="Genomic_DNA"/>
</dbReference>
<keyword evidence="8" id="KW-0811">Translocation</keyword>
<evidence type="ECO:0000256" key="8">
    <source>
        <dbReference type="ARBA" id="ARBA00023010"/>
    </source>
</evidence>
<dbReference type="Proteomes" id="UP000794436">
    <property type="component" value="Unassembled WGS sequence"/>
</dbReference>
<dbReference type="GO" id="GO:0005744">
    <property type="term" value="C:TIM23 mitochondrial import inner membrane translocase complex"/>
    <property type="evidence" value="ECO:0007669"/>
    <property type="project" value="TreeGrafter"/>
</dbReference>
<feature type="region of interest" description="Disordered" evidence="11">
    <location>
        <begin position="1"/>
        <end position="26"/>
    </location>
</feature>
<evidence type="ECO:0000256" key="9">
    <source>
        <dbReference type="ARBA" id="ARBA00023128"/>
    </source>
</evidence>
<evidence type="ECO:0000256" key="5">
    <source>
        <dbReference type="ARBA" id="ARBA00022792"/>
    </source>
</evidence>
<evidence type="ECO:0000256" key="7">
    <source>
        <dbReference type="ARBA" id="ARBA00022989"/>
    </source>
</evidence>
<reference evidence="12" key="1">
    <citation type="submission" date="2019-03" db="EMBL/GenBank/DDBJ databases">
        <title>Long read genome sequence of the mycoparasitic Pythium oligandrum ATCC 38472 isolated from sugarbeet rhizosphere.</title>
        <authorList>
            <person name="Gaulin E."/>
        </authorList>
    </citation>
    <scope>NUCLEOTIDE SEQUENCE</scope>
    <source>
        <strain evidence="12">ATCC 38472_TT</strain>
    </source>
</reference>
<dbReference type="OrthoDB" id="159299at2759"/>
<evidence type="ECO:0000256" key="6">
    <source>
        <dbReference type="ARBA" id="ARBA00022927"/>
    </source>
</evidence>
<evidence type="ECO:0000256" key="10">
    <source>
        <dbReference type="ARBA" id="ARBA00023136"/>
    </source>
</evidence>
<keyword evidence="4" id="KW-0812">Transmembrane</keyword>
<evidence type="ECO:0000256" key="11">
    <source>
        <dbReference type="SAM" id="MobiDB-lite"/>
    </source>
</evidence>
<comment type="caution">
    <text evidence="12">The sequence shown here is derived from an EMBL/GenBank/DDBJ whole genome shotgun (WGS) entry which is preliminary data.</text>
</comment>
<comment type="subcellular location">
    <subcellularLocation>
        <location evidence="1">Mitochondrion inner membrane</location>
        <topology evidence="1">Multi-pass membrane protein</topology>
    </subcellularLocation>
</comment>
<dbReference type="GO" id="GO:0008320">
    <property type="term" value="F:protein transmembrane transporter activity"/>
    <property type="evidence" value="ECO:0007669"/>
    <property type="project" value="TreeGrafter"/>
</dbReference>